<keyword evidence="3" id="KW-1185">Reference proteome</keyword>
<dbReference type="STRING" id="240159.A0A4V6AQR6"/>
<reference evidence="1 3" key="1">
    <citation type="submission" date="2019-01" db="EMBL/GenBank/DDBJ databases">
        <title>Genome Assembly of Collichthys lucidus.</title>
        <authorList>
            <person name="Cai M."/>
            <person name="Xiao S."/>
        </authorList>
    </citation>
    <scope>NUCLEOTIDE SEQUENCE [LARGE SCALE GENOMIC DNA]</scope>
    <source>
        <strain evidence="1">JT15FE1705JMU</strain>
        <tissue evidence="1">Muscle</tissue>
    </source>
</reference>
<evidence type="ECO:0000313" key="3">
    <source>
        <dbReference type="Proteomes" id="UP000298787"/>
    </source>
</evidence>
<evidence type="ECO:0000313" key="2">
    <source>
        <dbReference type="EMBL" id="TKS81564.1"/>
    </source>
</evidence>
<evidence type="ECO:0000313" key="1">
    <source>
        <dbReference type="EMBL" id="TKS81562.1"/>
    </source>
</evidence>
<proteinExistence type="predicted"/>
<dbReference type="EMBL" id="CM014091">
    <property type="protein sequence ID" value="TKS81564.1"/>
    <property type="molecule type" value="Genomic_DNA"/>
</dbReference>
<accession>A0A4V6AQR6</accession>
<gene>
    <name evidence="1" type="ORF">D9C73_015667</name>
    <name evidence="2" type="ORF">D9C73_015669</name>
</gene>
<dbReference type="AlphaFoldDB" id="A0A4V6AQR6"/>
<organism evidence="1 3">
    <name type="scientific">Collichthys lucidus</name>
    <name type="common">Big head croaker</name>
    <name type="synonym">Sciaena lucida</name>
    <dbReference type="NCBI Taxonomy" id="240159"/>
    <lineage>
        <taxon>Eukaryota</taxon>
        <taxon>Metazoa</taxon>
        <taxon>Chordata</taxon>
        <taxon>Craniata</taxon>
        <taxon>Vertebrata</taxon>
        <taxon>Euteleostomi</taxon>
        <taxon>Actinopterygii</taxon>
        <taxon>Neopterygii</taxon>
        <taxon>Teleostei</taxon>
        <taxon>Neoteleostei</taxon>
        <taxon>Acanthomorphata</taxon>
        <taxon>Eupercaria</taxon>
        <taxon>Sciaenidae</taxon>
        <taxon>Collichthys</taxon>
    </lineage>
</organism>
<protein>
    <submittedName>
        <fullName evidence="1">Uncharacterized protein</fullName>
    </submittedName>
</protein>
<dbReference type="Proteomes" id="UP000298787">
    <property type="component" value="Chromosome 14"/>
</dbReference>
<dbReference type="EMBL" id="CM014091">
    <property type="protein sequence ID" value="TKS81562.1"/>
    <property type="molecule type" value="Genomic_DNA"/>
</dbReference>
<sequence length="67" mass="7724">MAVHTDPDSFIMLLRIILCENDIRKLTIDNLPETIDDFCSILKMKLGLEGDLVIQYKDPDFDNELVI</sequence>
<name>A0A4V6AQR6_COLLU</name>